<dbReference type="RefSeq" id="WP_120698066.1">
    <property type="nucleotide sequence ID" value="NZ_RBDX01000013.1"/>
</dbReference>
<protein>
    <submittedName>
        <fullName evidence="5">N-acetyltransferase</fullName>
    </submittedName>
</protein>
<keyword evidence="7" id="KW-1185">Reference proteome</keyword>
<evidence type="ECO:0000313" key="5">
    <source>
        <dbReference type="EMBL" id="RKN07833.1"/>
    </source>
</evidence>
<evidence type="ECO:0000256" key="2">
    <source>
        <dbReference type="ARBA" id="ARBA00023315"/>
    </source>
</evidence>
<accession>A0A3A9W5W8</accession>
<name>A0A3A9W5W8_9ACTN</name>
<proteinExistence type="inferred from homology"/>
<dbReference type="GO" id="GO:0008999">
    <property type="term" value="F:protein-N-terminal-alanine acetyltransferase activity"/>
    <property type="evidence" value="ECO:0007669"/>
    <property type="project" value="TreeGrafter"/>
</dbReference>
<evidence type="ECO:0000256" key="1">
    <source>
        <dbReference type="ARBA" id="ARBA00022679"/>
    </source>
</evidence>
<evidence type="ECO:0000313" key="7">
    <source>
        <dbReference type="Proteomes" id="UP000268652"/>
    </source>
</evidence>
<dbReference type="SUPFAM" id="SSF55729">
    <property type="entry name" value="Acyl-CoA N-acyltransferases (Nat)"/>
    <property type="match status" value="1"/>
</dbReference>
<dbReference type="Gene3D" id="3.40.630.30">
    <property type="match status" value="1"/>
</dbReference>
<comment type="similarity">
    <text evidence="3">Belongs to the acetyltransferase family. RimJ subfamily.</text>
</comment>
<keyword evidence="1 5" id="KW-0808">Transferase</keyword>
<evidence type="ECO:0000313" key="6">
    <source>
        <dbReference type="EMBL" id="RKN20713.1"/>
    </source>
</evidence>
<organism evidence="5 8">
    <name type="scientific">Streptomyces radicis</name>
    <dbReference type="NCBI Taxonomy" id="1750517"/>
    <lineage>
        <taxon>Bacteria</taxon>
        <taxon>Bacillati</taxon>
        <taxon>Actinomycetota</taxon>
        <taxon>Actinomycetes</taxon>
        <taxon>Kitasatosporales</taxon>
        <taxon>Streptomycetaceae</taxon>
        <taxon>Streptomyces</taxon>
    </lineage>
</organism>
<dbReference type="PROSITE" id="PS51186">
    <property type="entry name" value="GNAT"/>
    <property type="match status" value="1"/>
</dbReference>
<dbReference type="GO" id="GO:0005737">
    <property type="term" value="C:cytoplasm"/>
    <property type="evidence" value="ECO:0007669"/>
    <property type="project" value="TreeGrafter"/>
</dbReference>
<evidence type="ECO:0000256" key="3">
    <source>
        <dbReference type="ARBA" id="ARBA00038502"/>
    </source>
</evidence>
<dbReference type="EMBL" id="RBDY01000012">
    <property type="protein sequence ID" value="RKN20713.1"/>
    <property type="molecule type" value="Genomic_DNA"/>
</dbReference>
<dbReference type="EMBL" id="RBDX01000013">
    <property type="protein sequence ID" value="RKN07833.1"/>
    <property type="molecule type" value="Genomic_DNA"/>
</dbReference>
<evidence type="ECO:0000313" key="8">
    <source>
        <dbReference type="Proteomes" id="UP000275024"/>
    </source>
</evidence>
<dbReference type="Proteomes" id="UP000268652">
    <property type="component" value="Unassembled WGS sequence"/>
</dbReference>
<reference evidence="7 8" key="1">
    <citation type="submission" date="2018-09" db="EMBL/GenBank/DDBJ databases">
        <title>Streptomyces sp. nov. DS1-2, an endophytic actinomycete isolated from roots of Dendrobium scabrilingue.</title>
        <authorList>
            <person name="Kuncharoen N."/>
            <person name="Kudo T."/>
            <person name="Ohkuma M."/>
            <person name="Yuki M."/>
            <person name="Tanasupawat S."/>
        </authorList>
    </citation>
    <scope>NUCLEOTIDE SEQUENCE [LARGE SCALE GENOMIC DNA]</scope>
    <source>
        <strain evidence="5 8">AZ1-7</strain>
        <strain evidence="6 7">DS1-2</strain>
    </source>
</reference>
<dbReference type="InterPro" id="IPR000182">
    <property type="entry name" value="GNAT_dom"/>
</dbReference>
<evidence type="ECO:0000259" key="4">
    <source>
        <dbReference type="PROSITE" id="PS51186"/>
    </source>
</evidence>
<gene>
    <name evidence="6" type="ORF">D7318_17625</name>
    <name evidence="5" type="ORF">D7319_17295</name>
</gene>
<dbReference type="PANTHER" id="PTHR43792">
    <property type="entry name" value="GNAT FAMILY, PUTATIVE (AFU_ORTHOLOGUE AFUA_3G00765)-RELATED-RELATED"/>
    <property type="match status" value="1"/>
</dbReference>
<dbReference type="PANTHER" id="PTHR43792:SF8">
    <property type="entry name" value="[RIBOSOMAL PROTEIN US5]-ALANINE N-ACETYLTRANSFERASE"/>
    <property type="match status" value="1"/>
</dbReference>
<keyword evidence="2" id="KW-0012">Acyltransferase</keyword>
<dbReference type="AlphaFoldDB" id="A0A3A9W5W8"/>
<dbReference type="InterPro" id="IPR016181">
    <property type="entry name" value="Acyl_CoA_acyltransferase"/>
</dbReference>
<dbReference type="OrthoDB" id="2631610at2"/>
<comment type="caution">
    <text evidence="5">The sequence shown here is derived from an EMBL/GenBank/DDBJ whole genome shotgun (WGS) entry which is preliminary data.</text>
</comment>
<sequence>MDGGAARVRLVPWHEGGLDLLRRANAPEMMIHLGGPESEEKLQDRHLRYLGLGGTGPGRMFIVEDAEGGGSVGTIGFWEREWRGGAAWETGWSTLPEFQGRGLATAAALAVAAVAAEEGTHRFIHAFPSVENPASNAICRKAGFTLLGVCDMEYPRGRPLRCHDWRLDLTPWGTGRTPLESHDGPGVG</sequence>
<dbReference type="Proteomes" id="UP000275024">
    <property type="component" value="Unassembled WGS sequence"/>
</dbReference>
<dbReference type="Pfam" id="PF13302">
    <property type="entry name" value="Acetyltransf_3"/>
    <property type="match status" value="1"/>
</dbReference>
<feature type="domain" description="N-acetyltransferase" evidence="4">
    <location>
        <begin position="8"/>
        <end position="172"/>
    </location>
</feature>
<dbReference type="InterPro" id="IPR051531">
    <property type="entry name" value="N-acetyltransferase"/>
</dbReference>